<proteinExistence type="inferred from homology"/>
<reference evidence="8" key="1">
    <citation type="submission" date="2022-07" db="EMBL/GenBank/DDBJ databases">
        <title>Phylogenomic reconstructions and comparative analyses of Kickxellomycotina fungi.</title>
        <authorList>
            <person name="Reynolds N.K."/>
            <person name="Stajich J.E."/>
            <person name="Barry K."/>
            <person name="Grigoriev I.V."/>
            <person name="Crous P."/>
            <person name="Smith M.E."/>
        </authorList>
    </citation>
    <scope>NUCLEOTIDE SEQUENCE</scope>
    <source>
        <strain evidence="8">NRRL 1565</strain>
    </source>
</reference>
<comment type="caution">
    <text evidence="8">The sequence shown here is derived from an EMBL/GenBank/DDBJ whole genome shotgun (WGS) entry which is preliminary data.</text>
</comment>
<name>A0A9W8HNI3_9FUNG</name>
<gene>
    <name evidence="8" type="primary">GCH1</name>
    <name evidence="8" type="ORF">H4R20_007042</name>
</gene>
<keyword evidence="3" id="KW-0547">Nucleotide-binding</keyword>
<dbReference type="PANTHER" id="PTHR11109">
    <property type="entry name" value="GTP CYCLOHYDROLASE I"/>
    <property type="match status" value="1"/>
</dbReference>
<sequence>MSGAVQTLLECIGEDPDRAGLLKTPERYAKALMFLTKGYEESMNDIINGALFDE</sequence>
<dbReference type="AlphaFoldDB" id="A0A9W8HNI3"/>
<dbReference type="Proteomes" id="UP001140094">
    <property type="component" value="Unassembled WGS sequence"/>
</dbReference>
<keyword evidence="4 8" id="KW-0378">Hydrolase</keyword>
<organism evidence="8 9">
    <name type="scientific">Coemansia guatemalensis</name>
    <dbReference type="NCBI Taxonomy" id="2761395"/>
    <lineage>
        <taxon>Eukaryota</taxon>
        <taxon>Fungi</taxon>
        <taxon>Fungi incertae sedis</taxon>
        <taxon>Zoopagomycota</taxon>
        <taxon>Kickxellomycotina</taxon>
        <taxon>Kickxellomycetes</taxon>
        <taxon>Kickxellales</taxon>
        <taxon>Kickxellaceae</taxon>
        <taxon>Coemansia</taxon>
    </lineage>
</organism>
<dbReference type="Pfam" id="PF01227">
    <property type="entry name" value="GTP_cyclohydroI"/>
    <property type="match status" value="1"/>
</dbReference>
<dbReference type="SUPFAM" id="SSF55620">
    <property type="entry name" value="Tetrahydrobiopterin biosynthesis enzymes-like"/>
    <property type="match status" value="1"/>
</dbReference>
<dbReference type="OrthoDB" id="4966at2759"/>
<dbReference type="GO" id="GO:0008270">
    <property type="term" value="F:zinc ion binding"/>
    <property type="evidence" value="ECO:0007669"/>
    <property type="project" value="TreeGrafter"/>
</dbReference>
<protein>
    <recommendedName>
        <fullName evidence="2">GTP cyclohydrolase 1</fullName>
    </recommendedName>
    <alternativeName>
        <fullName evidence="6">GTP cyclohydrolase I</fullName>
    </alternativeName>
</protein>
<dbReference type="FunFam" id="1.10.286.10:FF:000003">
    <property type="entry name" value="GTP cyclohydrolase 1"/>
    <property type="match status" value="1"/>
</dbReference>
<dbReference type="EMBL" id="JANBUO010003581">
    <property type="protein sequence ID" value="KAJ2790254.1"/>
    <property type="molecule type" value="Genomic_DNA"/>
</dbReference>
<evidence type="ECO:0000256" key="5">
    <source>
        <dbReference type="ARBA" id="ARBA00023134"/>
    </source>
</evidence>
<dbReference type="GO" id="GO:0006729">
    <property type="term" value="P:tetrahydrobiopterin biosynthetic process"/>
    <property type="evidence" value="ECO:0007669"/>
    <property type="project" value="TreeGrafter"/>
</dbReference>
<dbReference type="InterPro" id="IPR020602">
    <property type="entry name" value="GTP_CycHdrlase_I_dom"/>
</dbReference>
<dbReference type="GO" id="GO:0046654">
    <property type="term" value="P:tetrahydrofolate biosynthetic process"/>
    <property type="evidence" value="ECO:0007669"/>
    <property type="project" value="InterPro"/>
</dbReference>
<evidence type="ECO:0000256" key="6">
    <source>
        <dbReference type="ARBA" id="ARBA00030854"/>
    </source>
</evidence>
<comment type="similarity">
    <text evidence="1">Belongs to the GTP cyclohydrolase I family.</text>
</comment>
<evidence type="ECO:0000256" key="2">
    <source>
        <dbReference type="ARBA" id="ARBA00017272"/>
    </source>
</evidence>
<accession>A0A9W8HNI3</accession>
<dbReference type="PANTHER" id="PTHR11109:SF7">
    <property type="entry name" value="GTP CYCLOHYDROLASE 1"/>
    <property type="match status" value="1"/>
</dbReference>
<evidence type="ECO:0000256" key="1">
    <source>
        <dbReference type="ARBA" id="ARBA00008085"/>
    </source>
</evidence>
<evidence type="ECO:0000313" key="9">
    <source>
        <dbReference type="Proteomes" id="UP001140094"/>
    </source>
</evidence>
<keyword evidence="5" id="KW-0342">GTP-binding</keyword>
<evidence type="ECO:0000256" key="4">
    <source>
        <dbReference type="ARBA" id="ARBA00022801"/>
    </source>
</evidence>
<dbReference type="InterPro" id="IPR001474">
    <property type="entry name" value="GTP_CycHdrlase_I"/>
</dbReference>
<dbReference type="Gene3D" id="1.10.286.10">
    <property type="match status" value="1"/>
</dbReference>
<dbReference type="GO" id="GO:0003934">
    <property type="term" value="F:GTP cyclohydrolase I activity"/>
    <property type="evidence" value="ECO:0007669"/>
    <property type="project" value="InterPro"/>
</dbReference>
<feature type="domain" description="GTP cyclohydrolase I" evidence="7">
    <location>
        <begin position="2"/>
        <end position="51"/>
    </location>
</feature>
<dbReference type="InterPro" id="IPR043134">
    <property type="entry name" value="GTP-CH-I_N"/>
</dbReference>
<dbReference type="GO" id="GO:0005737">
    <property type="term" value="C:cytoplasm"/>
    <property type="evidence" value="ECO:0007669"/>
    <property type="project" value="TreeGrafter"/>
</dbReference>
<dbReference type="GO" id="GO:0005525">
    <property type="term" value="F:GTP binding"/>
    <property type="evidence" value="ECO:0007669"/>
    <property type="project" value="UniProtKB-KW"/>
</dbReference>
<evidence type="ECO:0000313" key="8">
    <source>
        <dbReference type="EMBL" id="KAJ2790254.1"/>
    </source>
</evidence>
<evidence type="ECO:0000256" key="3">
    <source>
        <dbReference type="ARBA" id="ARBA00022741"/>
    </source>
</evidence>
<feature type="non-terminal residue" evidence="8">
    <location>
        <position position="54"/>
    </location>
</feature>
<keyword evidence="9" id="KW-1185">Reference proteome</keyword>
<evidence type="ECO:0000259" key="7">
    <source>
        <dbReference type="Pfam" id="PF01227"/>
    </source>
</evidence>